<dbReference type="GO" id="GO:0046872">
    <property type="term" value="F:metal ion binding"/>
    <property type="evidence" value="ECO:0007669"/>
    <property type="project" value="UniProtKB-KW"/>
</dbReference>
<dbReference type="Proteomes" id="UP000179003">
    <property type="component" value="Unassembled WGS sequence"/>
</dbReference>
<evidence type="ECO:0000256" key="5">
    <source>
        <dbReference type="ARBA" id="ARBA00022741"/>
    </source>
</evidence>
<sequence>MKTENATFIKGIRGTDDIIFDLKPKVAFIGRSNVGKSSVINSLVGSKKLVKSSSMPGKTREINFFLINEETYFVDLPGYGFAKIKSDQREKLRKLIVWYLFSGEAENKKVVLIIDFKIGPSEFDLEMLRLLQENNIDYIVVANKIDKISKGARIKQVKKIEKDLGEGNIILYSAKTGEGRDVLLNEVINF</sequence>
<reference evidence="12 13" key="1">
    <citation type="journal article" date="2016" name="Nat. Commun.">
        <title>Thousands of microbial genomes shed light on interconnected biogeochemical processes in an aquifer system.</title>
        <authorList>
            <person name="Anantharaman K."/>
            <person name="Brown C.T."/>
            <person name="Hug L.A."/>
            <person name="Sharon I."/>
            <person name="Castelle C.J."/>
            <person name="Probst A.J."/>
            <person name="Thomas B.C."/>
            <person name="Singh A."/>
            <person name="Wilkins M.J."/>
            <person name="Karaoz U."/>
            <person name="Brodie E.L."/>
            <person name="Williams K.H."/>
            <person name="Hubbard S.S."/>
            <person name="Banfield J.F."/>
        </authorList>
    </citation>
    <scope>NUCLEOTIDE SEQUENCE [LARGE SCALE GENOMIC DNA]</scope>
</reference>
<evidence type="ECO:0000259" key="11">
    <source>
        <dbReference type="PROSITE" id="PS51706"/>
    </source>
</evidence>
<dbReference type="CDD" id="cd01876">
    <property type="entry name" value="YihA_EngB"/>
    <property type="match status" value="1"/>
</dbReference>
<keyword evidence="3 10" id="KW-0132">Cell division</keyword>
<evidence type="ECO:0000256" key="1">
    <source>
        <dbReference type="ARBA" id="ARBA00001946"/>
    </source>
</evidence>
<keyword evidence="5 10" id="KW-0547">Nucleotide-binding</keyword>
<evidence type="ECO:0000256" key="8">
    <source>
        <dbReference type="ARBA" id="ARBA00023210"/>
    </source>
</evidence>
<dbReference type="InterPro" id="IPR019987">
    <property type="entry name" value="GTP-bd_ribosome_bio_YsxC"/>
</dbReference>
<organism evidence="12 13">
    <name type="scientific">Candidatus Campbellbacteria bacterium RIFOXYC2_FULL_35_25</name>
    <dbReference type="NCBI Taxonomy" id="1797582"/>
    <lineage>
        <taxon>Bacteria</taxon>
        <taxon>Candidatus Campbelliibacteriota</taxon>
    </lineage>
</organism>
<dbReference type="PROSITE" id="PS51706">
    <property type="entry name" value="G_ENGB"/>
    <property type="match status" value="1"/>
</dbReference>
<comment type="function">
    <text evidence="10">Necessary for normal cell division and for the maintenance of normal septation.</text>
</comment>
<proteinExistence type="inferred from homology"/>
<dbReference type="InterPro" id="IPR030393">
    <property type="entry name" value="G_ENGB_dom"/>
</dbReference>
<dbReference type="AlphaFoldDB" id="A0A1F5EI47"/>
<dbReference type="InterPro" id="IPR006073">
    <property type="entry name" value="GTP-bd"/>
</dbReference>
<evidence type="ECO:0000313" key="13">
    <source>
        <dbReference type="Proteomes" id="UP000179003"/>
    </source>
</evidence>
<feature type="domain" description="EngB-type G" evidence="11">
    <location>
        <begin position="22"/>
        <end position="190"/>
    </location>
</feature>
<dbReference type="GO" id="GO:0000917">
    <property type="term" value="P:division septum assembly"/>
    <property type="evidence" value="ECO:0007669"/>
    <property type="project" value="UniProtKB-KW"/>
</dbReference>
<dbReference type="Gene3D" id="3.40.50.300">
    <property type="entry name" value="P-loop containing nucleotide triphosphate hydrolases"/>
    <property type="match status" value="1"/>
</dbReference>
<dbReference type="SUPFAM" id="SSF52540">
    <property type="entry name" value="P-loop containing nucleoside triphosphate hydrolases"/>
    <property type="match status" value="1"/>
</dbReference>
<dbReference type="NCBIfam" id="TIGR00231">
    <property type="entry name" value="small_GTP"/>
    <property type="match status" value="1"/>
</dbReference>
<dbReference type="PANTHER" id="PTHR11649:SF13">
    <property type="entry name" value="ENGB-TYPE G DOMAIN-CONTAINING PROTEIN"/>
    <property type="match status" value="1"/>
</dbReference>
<keyword evidence="4" id="KW-0479">Metal-binding</keyword>
<dbReference type="GO" id="GO:0005829">
    <property type="term" value="C:cytosol"/>
    <property type="evidence" value="ECO:0007669"/>
    <property type="project" value="TreeGrafter"/>
</dbReference>
<name>A0A1F5EI47_9BACT</name>
<evidence type="ECO:0000256" key="9">
    <source>
        <dbReference type="ARBA" id="ARBA00023306"/>
    </source>
</evidence>
<dbReference type="HAMAP" id="MF_00321">
    <property type="entry name" value="GTPase_EngB"/>
    <property type="match status" value="1"/>
</dbReference>
<comment type="cofactor">
    <cofactor evidence="1">
        <name>Mg(2+)</name>
        <dbReference type="ChEBI" id="CHEBI:18420"/>
    </cofactor>
</comment>
<evidence type="ECO:0000256" key="10">
    <source>
        <dbReference type="HAMAP-Rule" id="MF_00321"/>
    </source>
</evidence>
<comment type="caution">
    <text evidence="12">The sequence shown here is derived from an EMBL/GenBank/DDBJ whole genome shotgun (WGS) entry which is preliminary data.</text>
</comment>
<comment type="similarity">
    <text evidence="2 10">Belongs to the TRAFAC class TrmE-Era-EngA-EngB-Septin-like GTPase superfamily. EngB GTPase family.</text>
</comment>
<evidence type="ECO:0000256" key="6">
    <source>
        <dbReference type="ARBA" id="ARBA00022842"/>
    </source>
</evidence>
<keyword evidence="7 10" id="KW-0342">GTP-binding</keyword>
<dbReference type="PANTHER" id="PTHR11649">
    <property type="entry name" value="MSS1/TRME-RELATED GTP-BINDING PROTEIN"/>
    <property type="match status" value="1"/>
</dbReference>
<dbReference type="InterPro" id="IPR005225">
    <property type="entry name" value="Small_GTP-bd"/>
</dbReference>
<evidence type="ECO:0000256" key="4">
    <source>
        <dbReference type="ARBA" id="ARBA00022723"/>
    </source>
</evidence>
<dbReference type="InterPro" id="IPR027417">
    <property type="entry name" value="P-loop_NTPase"/>
</dbReference>
<protein>
    <recommendedName>
        <fullName evidence="10">Probable GTP-binding protein EngB</fullName>
    </recommendedName>
</protein>
<evidence type="ECO:0000256" key="7">
    <source>
        <dbReference type="ARBA" id="ARBA00023134"/>
    </source>
</evidence>
<keyword evidence="6" id="KW-0460">Magnesium</keyword>
<keyword evidence="9 10" id="KW-0131">Cell cycle</keyword>
<dbReference type="Pfam" id="PF01926">
    <property type="entry name" value="MMR_HSR1"/>
    <property type="match status" value="1"/>
</dbReference>
<dbReference type="STRING" id="1797582.A2442_00340"/>
<evidence type="ECO:0000256" key="2">
    <source>
        <dbReference type="ARBA" id="ARBA00009638"/>
    </source>
</evidence>
<evidence type="ECO:0000313" key="12">
    <source>
        <dbReference type="EMBL" id="OGD67061.1"/>
    </source>
</evidence>
<accession>A0A1F5EI47</accession>
<gene>
    <name evidence="10" type="primary">engB</name>
    <name evidence="12" type="ORF">A2442_00340</name>
</gene>
<dbReference type="EMBL" id="MFAE01000009">
    <property type="protein sequence ID" value="OGD67061.1"/>
    <property type="molecule type" value="Genomic_DNA"/>
</dbReference>
<evidence type="ECO:0000256" key="3">
    <source>
        <dbReference type="ARBA" id="ARBA00022618"/>
    </source>
</evidence>
<dbReference type="NCBIfam" id="TIGR03598">
    <property type="entry name" value="GTPase_YsxC"/>
    <property type="match status" value="1"/>
</dbReference>
<dbReference type="GO" id="GO:0005525">
    <property type="term" value="F:GTP binding"/>
    <property type="evidence" value="ECO:0007669"/>
    <property type="project" value="UniProtKB-UniRule"/>
</dbReference>
<keyword evidence="8 10" id="KW-0717">Septation</keyword>